<proteinExistence type="predicted"/>
<dbReference type="AlphaFoldDB" id="A0A4Q1L3B3"/>
<dbReference type="RefSeq" id="WP_036572024.1">
    <property type="nucleotide sequence ID" value="NZ_JOFV01000012.1"/>
</dbReference>
<feature type="region of interest" description="Disordered" evidence="1">
    <location>
        <begin position="31"/>
        <end position="50"/>
    </location>
</feature>
<protein>
    <submittedName>
        <fullName evidence="3">Uncharacterized protein</fullName>
    </submittedName>
</protein>
<evidence type="ECO:0000313" key="3">
    <source>
        <dbReference type="EMBL" id="RXR36814.1"/>
    </source>
</evidence>
<evidence type="ECO:0000313" key="4">
    <source>
        <dbReference type="Proteomes" id="UP000289805"/>
    </source>
</evidence>
<dbReference type="InterPro" id="IPR046571">
    <property type="entry name" value="DUF6725"/>
</dbReference>
<sequence>MSTTMSSTPRPALDPQWVAWPPGARVVVRRRLTPDEARATQDPATGEGRSVTDVIGIVLSVSPGSSITLRTDAGGSHESVEVTIPAEQLVAAKQIPPRPPRRLPRQPID</sequence>
<evidence type="ECO:0000256" key="1">
    <source>
        <dbReference type="SAM" id="MobiDB-lite"/>
    </source>
</evidence>
<gene>
    <name evidence="2" type="ORF">EQW73_08270</name>
    <name evidence="3" type="ORF">EQW78_01325</name>
</gene>
<keyword evidence="5" id="KW-1185">Reference proteome</keyword>
<dbReference type="EMBL" id="SDJR01000004">
    <property type="protein sequence ID" value="RXR26312.1"/>
    <property type="molecule type" value="Genomic_DNA"/>
</dbReference>
<dbReference type="STRING" id="1713.GCA_000718325_02603"/>
<dbReference type="Pfam" id="PF20486">
    <property type="entry name" value="DUF6725"/>
    <property type="match status" value="1"/>
</dbReference>
<accession>A0A4Q1L3B3</accession>
<dbReference type="EMBL" id="SDJQ01000001">
    <property type="protein sequence ID" value="RXR36814.1"/>
    <property type="molecule type" value="Genomic_DNA"/>
</dbReference>
<name>A0A4Q1L3B3_9CELL</name>
<dbReference type="Proteomes" id="UP000290517">
    <property type="component" value="Unassembled WGS sequence"/>
</dbReference>
<dbReference type="OrthoDB" id="3631934at2"/>
<reference evidence="4 5" key="1">
    <citation type="submission" date="2019-01" db="EMBL/GenBank/DDBJ databases">
        <title>Oerskovia turbata Genome sequencing and assembly.</title>
        <authorList>
            <person name="Dou T."/>
        </authorList>
    </citation>
    <scope>NUCLEOTIDE SEQUENCE [LARGE SCALE GENOMIC DNA]</scope>
    <source>
        <strain evidence="3 4">JCM12123</strain>
        <strain evidence="2 5">JCM3160</strain>
    </source>
</reference>
<comment type="caution">
    <text evidence="3">The sequence shown here is derived from an EMBL/GenBank/DDBJ whole genome shotgun (WGS) entry which is preliminary data.</text>
</comment>
<organism evidence="3 4">
    <name type="scientific">Oerskovia turbata</name>
    <dbReference type="NCBI Taxonomy" id="1713"/>
    <lineage>
        <taxon>Bacteria</taxon>
        <taxon>Bacillati</taxon>
        <taxon>Actinomycetota</taxon>
        <taxon>Actinomycetes</taxon>
        <taxon>Micrococcales</taxon>
        <taxon>Cellulomonadaceae</taxon>
        <taxon>Oerskovia</taxon>
    </lineage>
</organism>
<evidence type="ECO:0000313" key="5">
    <source>
        <dbReference type="Proteomes" id="UP000290517"/>
    </source>
</evidence>
<evidence type="ECO:0000313" key="2">
    <source>
        <dbReference type="EMBL" id="RXR26312.1"/>
    </source>
</evidence>
<dbReference type="Proteomes" id="UP000289805">
    <property type="component" value="Unassembled WGS sequence"/>
</dbReference>